<evidence type="ECO:0000313" key="2">
    <source>
        <dbReference type="Proteomes" id="UP000821845"/>
    </source>
</evidence>
<proteinExistence type="predicted"/>
<protein>
    <submittedName>
        <fullName evidence="1">Uncharacterized protein</fullName>
    </submittedName>
</protein>
<dbReference type="Proteomes" id="UP000821845">
    <property type="component" value="Chromosome 4"/>
</dbReference>
<reference evidence="1" key="1">
    <citation type="submission" date="2020-05" db="EMBL/GenBank/DDBJ databases">
        <title>Large-scale comparative analyses of tick genomes elucidate their genetic diversity and vector capacities.</title>
        <authorList>
            <person name="Jia N."/>
            <person name="Wang J."/>
            <person name="Shi W."/>
            <person name="Du L."/>
            <person name="Sun Y."/>
            <person name="Zhan W."/>
            <person name="Jiang J."/>
            <person name="Wang Q."/>
            <person name="Zhang B."/>
            <person name="Ji P."/>
            <person name="Sakyi L.B."/>
            <person name="Cui X."/>
            <person name="Yuan T."/>
            <person name="Jiang B."/>
            <person name="Yang W."/>
            <person name="Lam T.T.-Y."/>
            <person name="Chang Q."/>
            <person name="Ding S."/>
            <person name="Wang X."/>
            <person name="Zhu J."/>
            <person name="Ruan X."/>
            <person name="Zhao L."/>
            <person name="Wei J."/>
            <person name="Que T."/>
            <person name="Du C."/>
            <person name="Cheng J."/>
            <person name="Dai P."/>
            <person name="Han X."/>
            <person name="Huang E."/>
            <person name="Gao Y."/>
            <person name="Liu J."/>
            <person name="Shao H."/>
            <person name="Ye R."/>
            <person name="Li L."/>
            <person name="Wei W."/>
            <person name="Wang X."/>
            <person name="Wang C."/>
            <person name="Yang T."/>
            <person name="Huo Q."/>
            <person name="Li W."/>
            <person name="Guo W."/>
            <person name="Chen H."/>
            <person name="Zhou L."/>
            <person name="Ni X."/>
            <person name="Tian J."/>
            <person name="Zhou Y."/>
            <person name="Sheng Y."/>
            <person name="Liu T."/>
            <person name="Pan Y."/>
            <person name="Xia L."/>
            <person name="Li J."/>
            <person name="Zhao F."/>
            <person name="Cao W."/>
        </authorList>
    </citation>
    <scope>NUCLEOTIDE SEQUENCE</scope>
    <source>
        <strain evidence="1">Hyas-2018</strain>
    </source>
</reference>
<keyword evidence="2" id="KW-1185">Reference proteome</keyword>
<dbReference type="EMBL" id="CM023484">
    <property type="protein sequence ID" value="KAH6932220.1"/>
    <property type="molecule type" value="Genomic_DNA"/>
</dbReference>
<accession>A0ACB7SC94</accession>
<gene>
    <name evidence="1" type="ORF">HPB50_003728</name>
</gene>
<evidence type="ECO:0000313" key="1">
    <source>
        <dbReference type="EMBL" id="KAH6932220.1"/>
    </source>
</evidence>
<comment type="caution">
    <text evidence="1">The sequence shown here is derived from an EMBL/GenBank/DDBJ whole genome shotgun (WGS) entry which is preliminary data.</text>
</comment>
<organism evidence="1 2">
    <name type="scientific">Hyalomma asiaticum</name>
    <name type="common">Tick</name>
    <dbReference type="NCBI Taxonomy" id="266040"/>
    <lineage>
        <taxon>Eukaryota</taxon>
        <taxon>Metazoa</taxon>
        <taxon>Ecdysozoa</taxon>
        <taxon>Arthropoda</taxon>
        <taxon>Chelicerata</taxon>
        <taxon>Arachnida</taxon>
        <taxon>Acari</taxon>
        <taxon>Parasitiformes</taxon>
        <taxon>Ixodida</taxon>
        <taxon>Ixodoidea</taxon>
        <taxon>Ixodidae</taxon>
        <taxon>Hyalomminae</taxon>
        <taxon>Hyalomma</taxon>
    </lineage>
</organism>
<sequence>MKPGKLPRDRVSLQPPTQWPQVRSTAIFQAKYNIKRGHSNKSNHSSLMNQSDMRAKYRKKVRAVLQKNKLLAKALVEARTKITELESAGSRQQKIECLALPQIKLWLEANLQLAQTMVNNQSRAIKLLQDIMTPGRDFSLADISDMDLSDSQDRRQSLHPPGRQYCDELGNVTVIPEESESMIDRSNMIEIEPDVDPCSKVVDEEASILLKEVTGQEKTVVCAESIVLPPPEKAQGPSQSSHNTRRSGLVELNVADCPSSSSPSVLLERAFVESPTSTPQRRGNYPASAGMAMPTDLDATLKEEVPRRKSARKSCMSRPSDTKKTSRVTFVVNRAKECMAAGREVPHDLMPIAAESEGPQKAPYRAASVVSKSEEKVNVEHEGLGDVLPRATDAGVHAVECSNDMPEKKKESQSENIGSTTEKEASQEANQPSKQTSRASKKSRSKAREASTGETEFPQRNSELLKPEPMDVGATSSTDEDGAPRSSAGRPLRRNKQPKSYKEPSIHT</sequence>
<name>A0ACB7SC94_HYAAI</name>